<dbReference type="InterPro" id="IPR001296">
    <property type="entry name" value="Glyco_trans_1"/>
</dbReference>
<evidence type="ECO:0000313" key="3">
    <source>
        <dbReference type="EMBL" id="AHK70847.1"/>
    </source>
</evidence>
<feature type="domain" description="Glycosyl transferase family 1" evidence="1">
    <location>
        <begin position="189"/>
        <end position="349"/>
    </location>
</feature>
<feature type="domain" description="Glycosyltransferase subfamily 4-like N-terminal" evidence="2">
    <location>
        <begin position="18"/>
        <end position="172"/>
    </location>
</feature>
<keyword evidence="3" id="KW-0808">Transferase</keyword>
<dbReference type="AlphaFoldDB" id="A0A067Z448"/>
<dbReference type="CDD" id="cd03819">
    <property type="entry name" value="GT4_WavL-like"/>
    <property type="match status" value="1"/>
</dbReference>
<organism evidence="3 4">
    <name type="scientific">Gluconobacter oxydans DSM 3504</name>
    <dbReference type="NCBI Taxonomy" id="1288313"/>
    <lineage>
        <taxon>Bacteria</taxon>
        <taxon>Pseudomonadati</taxon>
        <taxon>Pseudomonadota</taxon>
        <taxon>Alphaproteobacteria</taxon>
        <taxon>Acetobacterales</taxon>
        <taxon>Acetobacteraceae</taxon>
        <taxon>Gluconobacter</taxon>
    </lineage>
</organism>
<dbReference type="HOGENOM" id="CLU_009583_0_3_5"/>
<dbReference type="PANTHER" id="PTHR12526">
    <property type="entry name" value="GLYCOSYLTRANSFERASE"/>
    <property type="match status" value="1"/>
</dbReference>
<dbReference type="PANTHER" id="PTHR12526:SF638">
    <property type="entry name" value="SPORE COAT PROTEIN SA"/>
    <property type="match status" value="1"/>
</dbReference>
<protein>
    <submittedName>
        <fullName evidence="3">Putative glycosyltransferase</fullName>
    </submittedName>
</protein>
<dbReference type="Pfam" id="PF00534">
    <property type="entry name" value="Glycos_transf_1"/>
    <property type="match status" value="1"/>
</dbReference>
<evidence type="ECO:0000259" key="1">
    <source>
        <dbReference type="Pfam" id="PF00534"/>
    </source>
</evidence>
<evidence type="ECO:0000313" key="4">
    <source>
        <dbReference type="Proteomes" id="UP000031656"/>
    </source>
</evidence>
<sequence>MTDRSPVILQVLPALGTGGLERGAVEIAAAITQGGGTALVASRPGRLLVQLRHAGARHIELDLKKKSPVAVLRRAKDLQAIIRSEGVDLVHARSRIPAWAAWIACRRENIPLVTTWHGVHEAKWRPKKLYNSVLARGTRVIAISEFIARRLRSEYAVPESRLRVIPRGADLQEFTPGTISGERVQKLAEAWRVPVEARIILMPARLTAWKGQGVLVEALGLLRPRMNAGWICVLAGPENDRKFSRKLQQRVRELGLEEHVRFAGTCTDMPAACELSSVVVAPSLRPEPFGRTLVEAQMMGRPVIGTAQGAMMETILPGETGLVVPPDDPQALADALKSVLETDEDALDWLAEKARAHAVANYTTTLMQARTLGVYDELLGTRLRETFEEYSHDQ</sequence>
<dbReference type="KEGG" id="goy:GLS_c09370"/>
<dbReference type="EMBL" id="CP004373">
    <property type="protein sequence ID" value="AHK70847.1"/>
    <property type="molecule type" value="Genomic_DNA"/>
</dbReference>
<dbReference type="InterPro" id="IPR028098">
    <property type="entry name" value="Glyco_trans_4-like_N"/>
</dbReference>
<dbReference type="RefSeq" id="WP_041111409.1">
    <property type="nucleotide sequence ID" value="NZ_CP004373.1"/>
</dbReference>
<dbReference type="Gene3D" id="3.40.50.2000">
    <property type="entry name" value="Glycogen Phosphorylase B"/>
    <property type="match status" value="2"/>
</dbReference>
<evidence type="ECO:0000259" key="2">
    <source>
        <dbReference type="Pfam" id="PF13439"/>
    </source>
</evidence>
<dbReference type="SUPFAM" id="SSF53756">
    <property type="entry name" value="UDP-Glycosyltransferase/glycogen phosphorylase"/>
    <property type="match status" value="1"/>
</dbReference>
<reference evidence="3 4" key="1">
    <citation type="journal article" date="2015" name="Appl. Microbiol. Biotechnol.">
        <title>The consequence of an additional NADH dehydrogenase paralog on the growth of Gluconobacter oxydans DSM3504.</title>
        <authorList>
            <person name="Kostner D."/>
            <person name="Luchterhand B."/>
            <person name="Junker A."/>
            <person name="Volland S."/>
            <person name="Daniel R."/>
            <person name="Buchs J."/>
            <person name="Liebl W."/>
            <person name="Ehrenreich A."/>
        </authorList>
    </citation>
    <scope>NUCLEOTIDE SEQUENCE [LARGE SCALE GENOMIC DNA]</scope>
    <source>
        <strain evidence="3">DSM 3504</strain>
    </source>
</reference>
<accession>A0A067Z448</accession>
<dbReference type="GeneID" id="56905169"/>
<dbReference type="Proteomes" id="UP000031656">
    <property type="component" value="Chromosome"/>
</dbReference>
<dbReference type="GO" id="GO:0016757">
    <property type="term" value="F:glycosyltransferase activity"/>
    <property type="evidence" value="ECO:0007669"/>
    <property type="project" value="InterPro"/>
</dbReference>
<name>A0A067Z448_GLUOY</name>
<gene>
    <name evidence="3" type="ORF">GLS_c09370</name>
</gene>
<dbReference type="Pfam" id="PF13439">
    <property type="entry name" value="Glyco_transf_4"/>
    <property type="match status" value="1"/>
</dbReference>
<proteinExistence type="predicted"/>